<dbReference type="InterPro" id="IPR029069">
    <property type="entry name" value="HotDog_dom_sf"/>
</dbReference>
<gene>
    <name evidence="1" type="ORF">H1164_01490</name>
</gene>
<dbReference type="GO" id="GO:0019171">
    <property type="term" value="F:(3R)-hydroxyacyl-[acyl-carrier-protein] dehydratase activity"/>
    <property type="evidence" value="ECO:0007669"/>
    <property type="project" value="TreeGrafter"/>
</dbReference>
<keyword evidence="2" id="KW-1185">Reference proteome</keyword>
<accession>A0A7W1X7T4</accession>
<evidence type="ECO:0008006" key="3">
    <source>
        <dbReference type="Google" id="ProtNLM"/>
    </source>
</evidence>
<dbReference type="Gene3D" id="3.10.129.10">
    <property type="entry name" value="Hotdog Thioesterase"/>
    <property type="match status" value="1"/>
</dbReference>
<comment type="caution">
    <text evidence="1">The sequence shown here is derived from an EMBL/GenBank/DDBJ whole genome shotgun (WGS) entry which is preliminary data.</text>
</comment>
<sequence>MDFGRILTDGQCFDQVQIGESVVQKRIVELRDVLGYLGIAGDFNPLYLTENYAGQTPFERVIVPPGLLVGWLTALVSTRLPGPGSVVREMKVNMPGVAHLDEEMELYLQVAGKIETEKRIIIEASARRGEKVILNCEFSVVPPEPLKPLQGLLDNF</sequence>
<dbReference type="RefSeq" id="WP_052154216.1">
    <property type="nucleotide sequence ID" value="NZ_JACEIP010000002.1"/>
</dbReference>
<evidence type="ECO:0000313" key="2">
    <source>
        <dbReference type="Proteomes" id="UP000530514"/>
    </source>
</evidence>
<dbReference type="AlphaFoldDB" id="A0A7W1X7T4"/>
<dbReference type="GO" id="GO:0006633">
    <property type="term" value="P:fatty acid biosynthetic process"/>
    <property type="evidence" value="ECO:0007669"/>
    <property type="project" value="TreeGrafter"/>
</dbReference>
<dbReference type="InterPro" id="IPR050965">
    <property type="entry name" value="UPF0336/Enoyl-CoA_hydratase"/>
</dbReference>
<dbReference type="PANTHER" id="PTHR43437:SF3">
    <property type="entry name" value="HYDROXYACYL-THIOESTER DEHYDRATASE TYPE 2, MITOCHONDRIAL"/>
    <property type="match status" value="1"/>
</dbReference>
<dbReference type="SUPFAM" id="SSF54637">
    <property type="entry name" value="Thioesterase/thiol ester dehydrase-isomerase"/>
    <property type="match status" value="1"/>
</dbReference>
<protein>
    <recommendedName>
        <fullName evidence="3">Acyl dehydratase</fullName>
    </recommendedName>
</protein>
<dbReference type="PANTHER" id="PTHR43437">
    <property type="entry name" value="HYDROXYACYL-THIOESTER DEHYDRATASE TYPE 2, MITOCHONDRIAL-RELATED"/>
    <property type="match status" value="1"/>
</dbReference>
<dbReference type="Proteomes" id="UP000530514">
    <property type="component" value="Unassembled WGS sequence"/>
</dbReference>
<dbReference type="EMBL" id="JACEIP010000002">
    <property type="protein sequence ID" value="MBA4541579.1"/>
    <property type="molecule type" value="Genomic_DNA"/>
</dbReference>
<dbReference type="OrthoDB" id="2691304at2"/>
<organism evidence="1 2">
    <name type="scientific">Thermoactinomyces daqus</name>
    <dbReference type="NCBI Taxonomy" id="1329516"/>
    <lineage>
        <taxon>Bacteria</taxon>
        <taxon>Bacillati</taxon>
        <taxon>Bacillota</taxon>
        <taxon>Bacilli</taxon>
        <taxon>Bacillales</taxon>
        <taxon>Thermoactinomycetaceae</taxon>
        <taxon>Thermoactinomyces</taxon>
    </lineage>
</organism>
<name>A0A7W1X7T4_9BACL</name>
<evidence type="ECO:0000313" key="1">
    <source>
        <dbReference type="EMBL" id="MBA4541579.1"/>
    </source>
</evidence>
<proteinExistence type="predicted"/>
<reference evidence="1 2" key="1">
    <citation type="submission" date="2020-07" db="EMBL/GenBank/DDBJ databases">
        <authorList>
            <person name="Feng H."/>
        </authorList>
    </citation>
    <scope>NUCLEOTIDE SEQUENCE [LARGE SCALE GENOMIC DNA]</scope>
    <source>
        <strain evidence="2">s-11</strain>
    </source>
</reference>